<organism evidence="1 2">
    <name type="scientific">Holothuria leucospilota</name>
    <name type="common">Black long sea cucumber</name>
    <name type="synonym">Mertensiothuria leucospilota</name>
    <dbReference type="NCBI Taxonomy" id="206669"/>
    <lineage>
        <taxon>Eukaryota</taxon>
        <taxon>Metazoa</taxon>
        <taxon>Echinodermata</taxon>
        <taxon>Eleutherozoa</taxon>
        <taxon>Echinozoa</taxon>
        <taxon>Holothuroidea</taxon>
        <taxon>Aspidochirotacea</taxon>
        <taxon>Aspidochirotida</taxon>
        <taxon>Holothuriidae</taxon>
        <taxon>Holothuria</taxon>
    </lineage>
</organism>
<sequence length="58" mass="6273">MIETLLNYSHLPKVDQLKSALFYKDTAGKMDVAGPGAPAVTVNMGLQRQVASPMEPKN</sequence>
<keyword evidence="2" id="KW-1185">Reference proteome</keyword>
<gene>
    <name evidence="1" type="ORF">HOLleu_06249</name>
</gene>
<dbReference type="Proteomes" id="UP001152320">
    <property type="component" value="Chromosome 2"/>
</dbReference>
<dbReference type="AlphaFoldDB" id="A0A9Q1CKM3"/>
<evidence type="ECO:0000313" key="1">
    <source>
        <dbReference type="EMBL" id="KAJ8047282.1"/>
    </source>
</evidence>
<dbReference type="EMBL" id="JAIZAY010000002">
    <property type="protein sequence ID" value="KAJ8047282.1"/>
    <property type="molecule type" value="Genomic_DNA"/>
</dbReference>
<protein>
    <submittedName>
        <fullName evidence="1">Uncharacterized protein</fullName>
    </submittedName>
</protein>
<proteinExistence type="predicted"/>
<comment type="caution">
    <text evidence="1">The sequence shown here is derived from an EMBL/GenBank/DDBJ whole genome shotgun (WGS) entry which is preliminary data.</text>
</comment>
<name>A0A9Q1CKM3_HOLLE</name>
<evidence type="ECO:0000313" key="2">
    <source>
        <dbReference type="Proteomes" id="UP001152320"/>
    </source>
</evidence>
<reference evidence="1" key="1">
    <citation type="submission" date="2021-10" db="EMBL/GenBank/DDBJ databases">
        <title>Tropical sea cucumber genome reveals ecological adaptation and Cuvierian tubules defense mechanism.</title>
        <authorList>
            <person name="Chen T."/>
        </authorList>
    </citation>
    <scope>NUCLEOTIDE SEQUENCE</scope>
    <source>
        <strain evidence="1">Nanhai2018</strain>
        <tissue evidence="1">Muscle</tissue>
    </source>
</reference>
<accession>A0A9Q1CKM3</accession>